<protein>
    <submittedName>
        <fullName evidence="2">Uncharacterized protein</fullName>
    </submittedName>
</protein>
<keyword evidence="1" id="KW-1133">Transmembrane helix</keyword>
<dbReference type="InterPro" id="IPR046580">
    <property type="entry name" value="DUF6640"/>
</dbReference>
<feature type="transmembrane region" description="Helical" evidence="1">
    <location>
        <begin position="50"/>
        <end position="71"/>
    </location>
</feature>
<gene>
    <name evidence="2" type="ORF">BT63DRAFT_409602</name>
</gene>
<proteinExistence type="predicted"/>
<sequence>MSTTSSLFSLGLAGPTLLSLSPIVVATGAFVMDYNETHVYNPNWPPHARFHNGQTMSMGVVLAAGALYYTWRAPLLNTTPATASSQARVKDHLLGAALWATVYGFTGLTAILYPGSKGVDPEFGEDTFPQKWVFGGAVVVAWVGYALALGNVKEKVL</sequence>
<feature type="transmembrane region" description="Helical" evidence="1">
    <location>
        <begin position="132"/>
        <end position="152"/>
    </location>
</feature>
<keyword evidence="1" id="KW-0472">Membrane</keyword>
<dbReference type="AlphaFoldDB" id="A0A6A6UVL7"/>
<dbReference type="EMBL" id="MU004230">
    <property type="protein sequence ID" value="KAF2675523.1"/>
    <property type="molecule type" value="Genomic_DNA"/>
</dbReference>
<keyword evidence="1" id="KW-0812">Transmembrane</keyword>
<evidence type="ECO:0000313" key="3">
    <source>
        <dbReference type="Proteomes" id="UP000799302"/>
    </source>
</evidence>
<dbReference type="OrthoDB" id="2819018at2759"/>
<dbReference type="Pfam" id="PF20345">
    <property type="entry name" value="DUF6640"/>
    <property type="match status" value="1"/>
</dbReference>
<feature type="transmembrane region" description="Helical" evidence="1">
    <location>
        <begin position="92"/>
        <end position="112"/>
    </location>
</feature>
<keyword evidence="3" id="KW-1185">Reference proteome</keyword>
<name>A0A6A6UVL7_9PEZI</name>
<evidence type="ECO:0000256" key="1">
    <source>
        <dbReference type="SAM" id="Phobius"/>
    </source>
</evidence>
<evidence type="ECO:0000313" key="2">
    <source>
        <dbReference type="EMBL" id="KAF2675523.1"/>
    </source>
</evidence>
<accession>A0A6A6UVL7</accession>
<dbReference type="Proteomes" id="UP000799302">
    <property type="component" value="Unassembled WGS sequence"/>
</dbReference>
<reference evidence="2" key="1">
    <citation type="journal article" date="2020" name="Stud. Mycol.">
        <title>101 Dothideomycetes genomes: a test case for predicting lifestyles and emergence of pathogens.</title>
        <authorList>
            <person name="Haridas S."/>
            <person name="Albert R."/>
            <person name="Binder M."/>
            <person name="Bloem J."/>
            <person name="Labutti K."/>
            <person name="Salamov A."/>
            <person name="Andreopoulos B."/>
            <person name="Baker S."/>
            <person name="Barry K."/>
            <person name="Bills G."/>
            <person name="Bluhm B."/>
            <person name="Cannon C."/>
            <person name="Castanera R."/>
            <person name="Culley D."/>
            <person name="Daum C."/>
            <person name="Ezra D."/>
            <person name="Gonzalez J."/>
            <person name="Henrissat B."/>
            <person name="Kuo A."/>
            <person name="Liang C."/>
            <person name="Lipzen A."/>
            <person name="Lutzoni F."/>
            <person name="Magnuson J."/>
            <person name="Mondo S."/>
            <person name="Nolan M."/>
            <person name="Ohm R."/>
            <person name="Pangilinan J."/>
            <person name="Park H.-J."/>
            <person name="Ramirez L."/>
            <person name="Alfaro M."/>
            <person name="Sun H."/>
            <person name="Tritt A."/>
            <person name="Yoshinaga Y."/>
            <person name="Zwiers L.-H."/>
            <person name="Turgeon B."/>
            <person name="Goodwin S."/>
            <person name="Spatafora J."/>
            <person name="Crous P."/>
            <person name="Grigoriev I."/>
        </authorList>
    </citation>
    <scope>NUCLEOTIDE SEQUENCE</scope>
    <source>
        <strain evidence="2">CBS 115976</strain>
    </source>
</reference>
<organism evidence="2 3">
    <name type="scientific">Microthyrium microscopicum</name>
    <dbReference type="NCBI Taxonomy" id="703497"/>
    <lineage>
        <taxon>Eukaryota</taxon>
        <taxon>Fungi</taxon>
        <taxon>Dikarya</taxon>
        <taxon>Ascomycota</taxon>
        <taxon>Pezizomycotina</taxon>
        <taxon>Dothideomycetes</taxon>
        <taxon>Dothideomycetes incertae sedis</taxon>
        <taxon>Microthyriales</taxon>
        <taxon>Microthyriaceae</taxon>
        <taxon>Microthyrium</taxon>
    </lineage>
</organism>